<comment type="caution">
    <text evidence="1">The sequence shown here is derived from an EMBL/GenBank/DDBJ whole genome shotgun (WGS) entry which is preliminary data.</text>
</comment>
<reference evidence="1" key="1">
    <citation type="journal article" date="2015" name="Nature">
        <title>Complex archaea that bridge the gap between prokaryotes and eukaryotes.</title>
        <authorList>
            <person name="Spang A."/>
            <person name="Saw J.H."/>
            <person name="Jorgensen S.L."/>
            <person name="Zaremba-Niedzwiedzka K."/>
            <person name="Martijn J."/>
            <person name="Lind A.E."/>
            <person name="van Eijk R."/>
            <person name="Schleper C."/>
            <person name="Guy L."/>
            <person name="Ettema T.J."/>
        </authorList>
    </citation>
    <scope>NUCLEOTIDE SEQUENCE</scope>
</reference>
<gene>
    <name evidence="1" type="ORF">LCGC14_2585380</name>
</gene>
<sequence>MGQRYHFGIAETAIAEAGGGRLYDLHTDV</sequence>
<dbReference type="EMBL" id="LAZR01043266">
    <property type="protein sequence ID" value="KKL07501.1"/>
    <property type="molecule type" value="Genomic_DNA"/>
</dbReference>
<proteinExistence type="predicted"/>
<name>A0A0F9CPA3_9ZZZZ</name>
<feature type="non-terminal residue" evidence="1">
    <location>
        <position position="29"/>
    </location>
</feature>
<accession>A0A0F9CPA3</accession>
<protein>
    <submittedName>
        <fullName evidence="1">Uncharacterized protein</fullName>
    </submittedName>
</protein>
<dbReference type="AlphaFoldDB" id="A0A0F9CPA3"/>
<organism evidence="1">
    <name type="scientific">marine sediment metagenome</name>
    <dbReference type="NCBI Taxonomy" id="412755"/>
    <lineage>
        <taxon>unclassified sequences</taxon>
        <taxon>metagenomes</taxon>
        <taxon>ecological metagenomes</taxon>
    </lineage>
</organism>
<evidence type="ECO:0000313" key="1">
    <source>
        <dbReference type="EMBL" id="KKL07501.1"/>
    </source>
</evidence>